<gene>
    <name evidence="2" type="ORF">SAMN02745163_02639</name>
</gene>
<reference evidence="2 3" key="1">
    <citation type="submission" date="2016-11" db="EMBL/GenBank/DDBJ databases">
        <authorList>
            <person name="Jaros S."/>
            <person name="Januszkiewicz K."/>
            <person name="Wedrychowicz H."/>
        </authorList>
    </citation>
    <scope>NUCLEOTIDE SEQUENCE [LARGE SCALE GENOMIC DNA]</scope>
    <source>
        <strain evidence="2 3">DSM 21758</strain>
    </source>
</reference>
<dbReference type="OrthoDB" id="1911996at2"/>
<dbReference type="Pfam" id="PF09346">
    <property type="entry name" value="SMI1_KNR4"/>
    <property type="match status" value="1"/>
</dbReference>
<evidence type="ECO:0000259" key="1">
    <source>
        <dbReference type="Pfam" id="PF09346"/>
    </source>
</evidence>
<evidence type="ECO:0000313" key="2">
    <source>
        <dbReference type="EMBL" id="SHJ82917.1"/>
    </source>
</evidence>
<sequence length="202" mass="23124">MKSIDWLVEELKIKLSCNNEETSDSLFEIAEDNDLEVISNLFKTYSFYNSIYEKEELEELKDITVPKKIIYFYKRFSPINGIDLGGDVFLLSLDDIKHENSELAPGALLIKYGVITFATTTGGNAICMDLNVLNDGEPRIIIVDKSVFNGKIITLLSKGVMKQYDLSYELIDKYAVEINKKFTVFIKMLIDNQIDDVEEYLD</sequence>
<dbReference type="RefSeq" id="WP_072988380.1">
    <property type="nucleotide sequence ID" value="NZ_FQZB01000011.1"/>
</dbReference>
<dbReference type="InterPro" id="IPR037883">
    <property type="entry name" value="Knr4/Smi1-like_sf"/>
</dbReference>
<proteinExistence type="predicted"/>
<keyword evidence="3" id="KW-1185">Reference proteome</keyword>
<dbReference type="Proteomes" id="UP000184310">
    <property type="component" value="Unassembled WGS sequence"/>
</dbReference>
<dbReference type="AlphaFoldDB" id="A0A1M6MHI6"/>
<evidence type="ECO:0000313" key="3">
    <source>
        <dbReference type="Proteomes" id="UP000184310"/>
    </source>
</evidence>
<name>A0A1M6MHI6_9CLOT</name>
<protein>
    <submittedName>
        <fullName evidence="2">SMI1 / KNR4 family (SUKH-1)</fullName>
    </submittedName>
</protein>
<organism evidence="2 3">
    <name type="scientific">Clostridium cavendishii DSM 21758</name>
    <dbReference type="NCBI Taxonomy" id="1121302"/>
    <lineage>
        <taxon>Bacteria</taxon>
        <taxon>Bacillati</taxon>
        <taxon>Bacillota</taxon>
        <taxon>Clostridia</taxon>
        <taxon>Eubacteriales</taxon>
        <taxon>Clostridiaceae</taxon>
        <taxon>Clostridium</taxon>
    </lineage>
</organism>
<accession>A0A1M6MHI6</accession>
<dbReference type="SUPFAM" id="SSF160631">
    <property type="entry name" value="SMI1/KNR4-like"/>
    <property type="match status" value="1"/>
</dbReference>
<dbReference type="EMBL" id="FQZB01000011">
    <property type="protein sequence ID" value="SHJ82917.1"/>
    <property type="molecule type" value="Genomic_DNA"/>
</dbReference>
<feature type="domain" description="Knr4/Smi1-like" evidence="1">
    <location>
        <begin position="55"/>
        <end position="143"/>
    </location>
</feature>
<dbReference type="InterPro" id="IPR018958">
    <property type="entry name" value="Knr4/Smi1-like_dom"/>
</dbReference>